<dbReference type="EC" id="3.6.3.-" evidence="10"/>
<dbReference type="InterPro" id="IPR050250">
    <property type="entry name" value="Macrolide_Exporter_MacB"/>
</dbReference>
<dbReference type="Pfam" id="PF02687">
    <property type="entry name" value="FtsX"/>
    <property type="match status" value="1"/>
</dbReference>
<feature type="domain" description="ABC3 transporter permease C-terminal" evidence="8">
    <location>
        <begin position="246"/>
        <end position="363"/>
    </location>
</feature>
<comment type="similarity">
    <text evidence="6">Belongs to the ABC-4 integral membrane protein family.</text>
</comment>
<dbReference type="OrthoDB" id="9808461at2"/>
<dbReference type="GO" id="GO:0022857">
    <property type="term" value="F:transmembrane transporter activity"/>
    <property type="evidence" value="ECO:0007669"/>
    <property type="project" value="TreeGrafter"/>
</dbReference>
<dbReference type="RefSeq" id="WP_142659853.1">
    <property type="nucleotide sequence ID" value="NZ_CABFVA020000040.1"/>
</dbReference>
<dbReference type="Pfam" id="PF12704">
    <property type="entry name" value="MacB_PCD"/>
    <property type="match status" value="1"/>
</dbReference>
<gene>
    <name evidence="10" type="primary">macB</name>
    <name evidence="10" type="ORF">MAMT_00951</name>
</gene>
<evidence type="ECO:0000256" key="5">
    <source>
        <dbReference type="ARBA" id="ARBA00023136"/>
    </source>
</evidence>
<feature type="domain" description="MacB-like periplasmic core" evidence="9">
    <location>
        <begin position="18"/>
        <end position="217"/>
    </location>
</feature>
<feature type="transmembrane region" description="Helical" evidence="7">
    <location>
        <begin position="290"/>
        <end position="315"/>
    </location>
</feature>
<dbReference type="InterPro" id="IPR025857">
    <property type="entry name" value="MacB_PCD"/>
</dbReference>
<organism evidence="10 11">
    <name type="scientific">Methylacidimicrobium tartarophylax</name>
    <dbReference type="NCBI Taxonomy" id="1041768"/>
    <lineage>
        <taxon>Bacteria</taxon>
        <taxon>Pseudomonadati</taxon>
        <taxon>Verrucomicrobiota</taxon>
        <taxon>Methylacidimicrobium</taxon>
    </lineage>
</organism>
<protein>
    <submittedName>
        <fullName evidence="10">Macrolide export ATP-binding/permease protein MacB</fullName>
        <ecNumber evidence="10">3.6.3.-</ecNumber>
    </submittedName>
</protein>
<evidence type="ECO:0000256" key="3">
    <source>
        <dbReference type="ARBA" id="ARBA00022692"/>
    </source>
</evidence>
<feature type="transmembrane region" description="Helical" evidence="7">
    <location>
        <begin position="20"/>
        <end position="46"/>
    </location>
</feature>
<dbReference type="GO" id="GO:0005886">
    <property type="term" value="C:plasma membrane"/>
    <property type="evidence" value="ECO:0007669"/>
    <property type="project" value="UniProtKB-SubCell"/>
</dbReference>
<evidence type="ECO:0000259" key="8">
    <source>
        <dbReference type="Pfam" id="PF02687"/>
    </source>
</evidence>
<keyword evidence="10" id="KW-0067">ATP-binding</keyword>
<evidence type="ECO:0000313" key="11">
    <source>
        <dbReference type="Proteomes" id="UP000334923"/>
    </source>
</evidence>
<evidence type="ECO:0000259" key="9">
    <source>
        <dbReference type="Pfam" id="PF12704"/>
    </source>
</evidence>
<accession>A0A5E6MCL0</accession>
<dbReference type="GO" id="GO:0005524">
    <property type="term" value="F:ATP binding"/>
    <property type="evidence" value="ECO:0007669"/>
    <property type="project" value="UniProtKB-KW"/>
</dbReference>
<keyword evidence="5 7" id="KW-0472">Membrane</keyword>
<keyword evidence="10" id="KW-0547">Nucleotide-binding</keyword>
<keyword evidence="3 7" id="KW-0812">Transmembrane</keyword>
<dbReference type="InterPro" id="IPR003838">
    <property type="entry name" value="ABC3_permease_C"/>
</dbReference>
<comment type="subcellular location">
    <subcellularLocation>
        <location evidence="1">Cell membrane</location>
        <topology evidence="1">Multi-pass membrane protein</topology>
    </subcellularLocation>
</comment>
<dbReference type="AlphaFoldDB" id="A0A5E6MCL0"/>
<dbReference type="PANTHER" id="PTHR30572:SF4">
    <property type="entry name" value="ABC TRANSPORTER PERMEASE YTRF"/>
    <property type="match status" value="1"/>
</dbReference>
<evidence type="ECO:0000256" key="6">
    <source>
        <dbReference type="ARBA" id="ARBA00038076"/>
    </source>
</evidence>
<evidence type="ECO:0000256" key="1">
    <source>
        <dbReference type="ARBA" id="ARBA00004651"/>
    </source>
</evidence>
<proteinExistence type="inferred from homology"/>
<keyword evidence="4 7" id="KW-1133">Transmembrane helix</keyword>
<reference evidence="10 11" key="1">
    <citation type="submission" date="2019-09" db="EMBL/GenBank/DDBJ databases">
        <authorList>
            <person name="Cremers G."/>
        </authorList>
    </citation>
    <scope>NUCLEOTIDE SEQUENCE [LARGE SCALE GENOMIC DNA]</scope>
    <source>
        <strain evidence="10">4A</strain>
    </source>
</reference>
<keyword evidence="2" id="KW-1003">Cell membrane</keyword>
<sequence>MDFLKLIFINIRRHRLRSLITAAGIGFGAASMLCIVSIVLGAVGMFQNILSTESQFILFERNVSDLFFSSVRASQLEEIRNFPLVKRVDPLLVGIVSSPNHPIITCFGVEADNPRLRQAHWLHGSAAAFGREKDAIYLGERAASFLKATIGQEIPIGSRRFLVGGVLRTANGFEDGGVFFPLRLAQEFFHKESQASLATVELRPGASFAAFRKQVDARFPDLIALEDKEFNRSYSQFRILNVTSWAIGICSFLLGGMGVANTMLMSVFARVREIAVLRVCGFSRQQVAGLVLGEAAILSGLGSLVGCAAGFAALVAMNAAPQLQGYVRAALRMDLLVGVAVVTLATAIAGAFYPAYFASRIAPAEALRFE</sequence>
<evidence type="ECO:0000256" key="4">
    <source>
        <dbReference type="ARBA" id="ARBA00022989"/>
    </source>
</evidence>
<evidence type="ECO:0000256" key="2">
    <source>
        <dbReference type="ARBA" id="ARBA00022475"/>
    </source>
</evidence>
<keyword evidence="11" id="KW-1185">Reference proteome</keyword>
<name>A0A5E6MCL0_9BACT</name>
<feature type="transmembrane region" description="Helical" evidence="7">
    <location>
        <begin position="335"/>
        <end position="358"/>
    </location>
</feature>
<keyword evidence="10" id="KW-0378">Hydrolase</keyword>
<dbReference type="EMBL" id="CABFVA020000040">
    <property type="protein sequence ID" value="VVM06065.1"/>
    <property type="molecule type" value="Genomic_DNA"/>
</dbReference>
<dbReference type="PANTHER" id="PTHR30572">
    <property type="entry name" value="MEMBRANE COMPONENT OF TRANSPORTER-RELATED"/>
    <property type="match status" value="1"/>
</dbReference>
<evidence type="ECO:0000256" key="7">
    <source>
        <dbReference type="SAM" id="Phobius"/>
    </source>
</evidence>
<dbReference type="Proteomes" id="UP000334923">
    <property type="component" value="Unassembled WGS sequence"/>
</dbReference>
<dbReference type="GO" id="GO:0016787">
    <property type="term" value="F:hydrolase activity"/>
    <property type="evidence" value="ECO:0007669"/>
    <property type="project" value="UniProtKB-KW"/>
</dbReference>
<feature type="transmembrane region" description="Helical" evidence="7">
    <location>
        <begin position="245"/>
        <end position="269"/>
    </location>
</feature>
<evidence type="ECO:0000313" key="10">
    <source>
        <dbReference type="EMBL" id="VVM06065.1"/>
    </source>
</evidence>